<dbReference type="EMBL" id="JAQJAC010000003">
    <property type="protein sequence ID" value="KAJ5589870.1"/>
    <property type="molecule type" value="Genomic_DNA"/>
</dbReference>
<name>A0AAD6DPQ2_9EURO</name>
<keyword evidence="2" id="KW-1185">Reference proteome</keyword>
<dbReference type="AlphaFoldDB" id="A0AAD6DPQ2"/>
<sequence length="75" mass="8284">MEMMGCDGLVSADIRAGCRFGMGRTSIFSSSGTSGLIRRASWWTRRDASFNLPKIQATKLKIFASPPDGSWLFHL</sequence>
<reference evidence="1 2" key="1">
    <citation type="journal article" date="2023" name="IMA Fungus">
        <title>Comparative genomic study of the Penicillium genus elucidates a diverse pangenome and 15 lateral gene transfer events.</title>
        <authorList>
            <person name="Petersen C."/>
            <person name="Sorensen T."/>
            <person name="Nielsen M.R."/>
            <person name="Sondergaard T.E."/>
            <person name="Sorensen J.L."/>
            <person name="Fitzpatrick D.A."/>
            <person name="Frisvad J.C."/>
            <person name="Nielsen K.L."/>
        </authorList>
    </citation>
    <scope>NUCLEOTIDE SEQUENCE [LARGE SCALE GENOMIC DNA]</scope>
    <source>
        <strain evidence="1 2">IBT 29057</strain>
    </source>
</reference>
<evidence type="ECO:0000313" key="2">
    <source>
        <dbReference type="Proteomes" id="UP001216150"/>
    </source>
</evidence>
<evidence type="ECO:0000313" key="1">
    <source>
        <dbReference type="EMBL" id="KAJ5589870.1"/>
    </source>
</evidence>
<accession>A0AAD6DPQ2</accession>
<gene>
    <name evidence="1" type="ORF">N7450_003842</name>
</gene>
<dbReference type="Proteomes" id="UP001216150">
    <property type="component" value="Unassembled WGS sequence"/>
</dbReference>
<protein>
    <submittedName>
        <fullName evidence="1">Uncharacterized protein</fullName>
    </submittedName>
</protein>
<organism evidence="1 2">
    <name type="scientific">Penicillium hetheringtonii</name>
    <dbReference type="NCBI Taxonomy" id="911720"/>
    <lineage>
        <taxon>Eukaryota</taxon>
        <taxon>Fungi</taxon>
        <taxon>Dikarya</taxon>
        <taxon>Ascomycota</taxon>
        <taxon>Pezizomycotina</taxon>
        <taxon>Eurotiomycetes</taxon>
        <taxon>Eurotiomycetidae</taxon>
        <taxon>Eurotiales</taxon>
        <taxon>Aspergillaceae</taxon>
        <taxon>Penicillium</taxon>
    </lineage>
</organism>
<comment type="caution">
    <text evidence="1">The sequence shown here is derived from an EMBL/GenBank/DDBJ whole genome shotgun (WGS) entry which is preliminary data.</text>
</comment>
<proteinExistence type="predicted"/>